<dbReference type="OrthoDB" id="10057585at2759"/>
<evidence type="ECO:0000256" key="1">
    <source>
        <dbReference type="SAM" id="MobiDB-lite"/>
    </source>
</evidence>
<accession>A0A4C1TM98</accession>
<comment type="caution">
    <text evidence="2">The sequence shown here is derived from an EMBL/GenBank/DDBJ whole genome shotgun (WGS) entry which is preliminary data.</text>
</comment>
<feature type="region of interest" description="Disordered" evidence="1">
    <location>
        <begin position="96"/>
        <end position="137"/>
    </location>
</feature>
<feature type="compositionally biased region" description="Polar residues" evidence="1">
    <location>
        <begin position="171"/>
        <end position="182"/>
    </location>
</feature>
<feature type="region of interest" description="Disordered" evidence="1">
    <location>
        <begin position="151"/>
        <end position="194"/>
    </location>
</feature>
<sequence length="300" mass="33168">MYTHSDFKQVCYGSGWRHPGMESSLSFSDTIFPPERSCHNDLRTGTISGTKSELSIWMWAWRKCSTYLSRTFHPGVKINVYSLPEENFDPRAFEAEPAVRHSSPFPAPPPRDNSIASPPPPLLAPPPKTSKRHSNQNAQNTQNVQNNQNAHNVQSQPPVQGINGSDLFGSTPFSMPNTTFQQMPPAAHANTPFQSKPNYDISDFDLQTSVFANAAALANGFNGYDPFDTQKAGNNIFSNGYGNAFNGFGNLSEKQTVELDSNFNGFLDKTISEMKDGFSRGITFGNDDFSIDNLDPLKKN</sequence>
<protein>
    <submittedName>
        <fullName evidence="2">Uncharacterized protein</fullName>
    </submittedName>
</protein>
<dbReference type="Proteomes" id="UP000299102">
    <property type="component" value="Unassembled WGS sequence"/>
</dbReference>
<evidence type="ECO:0000313" key="3">
    <source>
        <dbReference type="Proteomes" id="UP000299102"/>
    </source>
</evidence>
<dbReference type="STRING" id="151549.A0A4C1TM98"/>
<organism evidence="2 3">
    <name type="scientific">Eumeta variegata</name>
    <name type="common">Bagworm moth</name>
    <name type="synonym">Eumeta japonica</name>
    <dbReference type="NCBI Taxonomy" id="151549"/>
    <lineage>
        <taxon>Eukaryota</taxon>
        <taxon>Metazoa</taxon>
        <taxon>Ecdysozoa</taxon>
        <taxon>Arthropoda</taxon>
        <taxon>Hexapoda</taxon>
        <taxon>Insecta</taxon>
        <taxon>Pterygota</taxon>
        <taxon>Neoptera</taxon>
        <taxon>Endopterygota</taxon>
        <taxon>Lepidoptera</taxon>
        <taxon>Glossata</taxon>
        <taxon>Ditrysia</taxon>
        <taxon>Tineoidea</taxon>
        <taxon>Psychidae</taxon>
        <taxon>Oiketicinae</taxon>
        <taxon>Eumeta</taxon>
    </lineage>
</organism>
<feature type="compositionally biased region" description="Pro residues" evidence="1">
    <location>
        <begin position="105"/>
        <end position="128"/>
    </location>
</feature>
<gene>
    <name evidence="2" type="ORF">EVAR_5337_1</name>
</gene>
<reference evidence="2 3" key="1">
    <citation type="journal article" date="2019" name="Commun. Biol.">
        <title>The bagworm genome reveals a unique fibroin gene that provides high tensile strength.</title>
        <authorList>
            <person name="Kono N."/>
            <person name="Nakamura H."/>
            <person name="Ohtoshi R."/>
            <person name="Tomita M."/>
            <person name="Numata K."/>
            <person name="Arakawa K."/>
        </authorList>
    </citation>
    <scope>NUCLEOTIDE SEQUENCE [LARGE SCALE GENOMIC DNA]</scope>
</reference>
<dbReference type="EMBL" id="BGZK01000073">
    <property type="protein sequence ID" value="GBP15643.1"/>
    <property type="molecule type" value="Genomic_DNA"/>
</dbReference>
<proteinExistence type="predicted"/>
<keyword evidence="3" id="KW-1185">Reference proteome</keyword>
<dbReference type="AlphaFoldDB" id="A0A4C1TM98"/>
<name>A0A4C1TM98_EUMVA</name>
<evidence type="ECO:0000313" key="2">
    <source>
        <dbReference type="EMBL" id="GBP15643.1"/>
    </source>
</evidence>